<feature type="compositionally biased region" description="Basic and acidic residues" evidence="1">
    <location>
        <begin position="100"/>
        <end position="115"/>
    </location>
</feature>
<protein>
    <submittedName>
        <fullName evidence="2">Uncharacterized protein</fullName>
    </submittedName>
</protein>
<dbReference type="AlphaFoldDB" id="A0A5J5AMV7"/>
<evidence type="ECO:0000313" key="2">
    <source>
        <dbReference type="EMBL" id="KAA8531102.1"/>
    </source>
</evidence>
<evidence type="ECO:0000256" key="1">
    <source>
        <dbReference type="SAM" id="MobiDB-lite"/>
    </source>
</evidence>
<dbReference type="Proteomes" id="UP000325577">
    <property type="component" value="Linkage Group LG2"/>
</dbReference>
<feature type="compositionally biased region" description="Basic and acidic residues" evidence="1">
    <location>
        <begin position="162"/>
        <end position="178"/>
    </location>
</feature>
<accession>A0A5J5AMV7</accession>
<feature type="compositionally biased region" description="Polar residues" evidence="1">
    <location>
        <begin position="27"/>
        <end position="37"/>
    </location>
</feature>
<dbReference type="EMBL" id="CM018043">
    <property type="protein sequence ID" value="KAA8531102.1"/>
    <property type="molecule type" value="Genomic_DNA"/>
</dbReference>
<feature type="compositionally biased region" description="Basic and acidic residues" evidence="1">
    <location>
        <begin position="38"/>
        <end position="49"/>
    </location>
</feature>
<name>A0A5J5AMV7_9ASTE</name>
<evidence type="ECO:0000313" key="3">
    <source>
        <dbReference type="Proteomes" id="UP000325577"/>
    </source>
</evidence>
<feature type="region of interest" description="Disordered" evidence="1">
    <location>
        <begin position="1"/>
        <end position="179"/>
    </location>
</feature>
<organism evidence="2 3">
    <name type="scientific">Nyssa sinensis</name>
    <dbReference type="NCBI Taxonomy" id="561372"/>
    <lineage>
        <taxon>Eukaryota</taxon>
        <taxon>Viridiplantae</taxon>
        <taxon>Streptophyta</taxon>
        <taxon>Embryophyta</taxon>
        <taxon>Tracheophyta</taxon>
        <taxon>Spermatophyta</taxon>
        <taxon>Magnoliopsida</taxon>
        <taxon>eudicotyledons</taxon>
        <taxon>Gunneridae</taxon>
        <taxon>Pentapetalae</taxon>
        <taxon>asterids</taxon>
        <taxon>Cornales</taxon>
        <taxon>Nyssaceae</taxon>
        <taxon>Nyssa</taxon>
    </lineage>
</organism>
<sequence length="246" mass="27870">MGRSKWKAPEEKWQRPKFVYRPKKFGPNSSRAMQTGNRIEKLAREEGQHRAGTSRVQENQTDRDLTQEKAQPTGARNTAHVQALFSNEVEGLKAPLLRATAEKPEKGHNSEDAEGKSANSSELCQPSQDARSAMQSSRWGDLCASLASEELSDTEGTMISETSRDEGYNEESEGHFEEDICEPEDGWRFWKIVASRAHRRGAESRGMDGRTEENGDIKMAFQKSQRSYQGTRDVLPWFQREIGNFI</sequence>
<proteinExistence type="predicted"/>
<feature type="compositionally biased region" description="Polar residues" evidence="1">
    <location>
        <begin position="68"/>
        <end position="80"/>
    </location>
</feature>
<reference evidence="2 3" key="1">
    <citation type="submission" date="2019-09" db="EMBL/GenBank/DDBJ databases">
        <title>A chromosome-level genome assembly of the Chinese tupelo Nyssa sinensis.</title>
        <authorList>
            <person name="Yang X."/>
            <person name="Kang M."/>
            <person name="Yang Y."/>
            <person name="Xiong H."/>
            <person name="Wang M."/>
            <person name="Zhang Z."/>
            <person name="Wang Z."/>
            <person name="Wu H."/>
            <person name="Ma T."/>
            <person name="Liu J."/>
            <person name="Xi Z."/>
        </authorList>
    </citation>
    <scope>NUCLEOTIDE SEQUENCE [LARGE SCALE GENOMIC DNA]</scope>
    <source>
        <strain evidence="2">J267</strain>
        <tissue evidence="2">Leaf</tissue>
    </source>
</reference>
<feature type="compositionally biased region" description="Polar residues" evidence="1">
    <location>
        <begin position="117"/>
        <end position="138"/>
    </location>
</feature>
<keyword evidence="3" id="KW-1185">Reference proteome</keyword>
<gene>
    <name evidence="2" type="ORF">F0562_005811</name>
</gene>